<feature type="chain" id="PRO_5047428510" description="Translation initiation factor 2" evidence="3">
    <location>
        <begin position="20"/>
        <end position="132"/>
    </location>
</feature>
<keyword evidence="2" id="KW-1133">Transmembrane helix</keyword>
<keyword evidence="1" id="KW-0175">Coiled coil</keyword>
<dbReference type="EMBL" id="FOFP01000005">
    <property type="protein sequence ID" value="SEQ33158.1"/>
    <property type="molecule type" value="Genomic_DNA"/>
</dbReference>
<evidence type="ECO:0000313" key="4">
    <source>
        <dbReference type="EMBL" id="SEQ33158.1"/>
    </source>
</evidence>
<keyword evidence="3" id="KW-0732">Signal</keyword>
<protein>
    <recommendedName>
        <fullName evidence="6">Translation initiation factor 2</fullName>
    </recommendedName>
</protein>
<evidence type="ECO:0000256" key="2">
    <source>
        <dbReference type="SAM" id="Phobius"/>
    </source>
</evidence>
<evidence type="ECO:0008006" key="6">
    <source>
        <dbReference type="Google" id="ProtNLM"/>
    </source>
</evidence>
<feature type="transmembrane region" description="Helical" evidence="2">
    <location>
        <begin position="102"/>
        <end position="120"/>
    </location>
</feature>
<reference evidence="4 5" key="1">
    <citation type="submission" date="2016-10" db="EMBL/GenBank/DDBJ databases">
        <authorList>
            <person name="Varghese N."/>
            <person name="Submissions S."/>
        </authorList>
    </citation>
    <scope>NUCLEOTIDE SEQUENCE [LARGE SCALE GENOMIC DNA]</scope>
    <source>
        <strain evidence="4 5">CIP 109853</strain>
    </source>
</reference>
<keyword evidence="5" id="KW-1185">Reference proteome</keyword>
<feature type="signal peptide" evidence="3">
    <location>
        <begin position="1"/>
        <end position="19"/>
    </location>
</feature>
<proteinExistence type="predicted"/>
<evidence type="ECO:0000256" key="1">
    <source>
        <dbReference type="SAM" id="Coils"/>
    </source>
</evidence>
<feature type="coiled-coil region" evidence="1">
    <location>
        <begin position="30"/>
        <end position="90"/>
    </location>
</feature>
<evidence type="ECO:0000256" key="3">
    <source>
        <dbReference type="SAM" id="SignalP"/>
    </source>
</evidence>
<dbReference type="Proteomes" id="UP000198512">
    <property type="component" value="Unassembled WGS sequence"/>
</dbReference>
<comment type="caution">
    <text evidence="4">The sequence shown here is derived from an EMBL/GenBank/DDBJ whole genome shotgun (WGS) entry which is preliminary data.</text>
</comment>
<organism evidence="4 5">
    <name type="scientific">Pseudomonas cuatrocienegasensis</name>
    <dbReference type="NCBI Taxonomy" id="543360"/>
    <lineage>
        <taxon>Bacteria</taxon>
        <taxon>Pseudomonadati</taxon>
        <taxon>Pseudomonadota</taxon>
        <taxon>Gammaproteobacteria</taxon>
        <taxon>Pseudomonadales</taxon>
        <taxon>Pseudomonadaceae</taxon>
        <taxon>Pseudomonas</taxon>
    </lineage>
</organism>
<keyword evidence="2" id="KW-0812">Transmembrane</keyword>
<gene>
    <name evidence="4" type="ORF">SAMN05216600_10563</name>
</gene>
<accession>A0ABY1B9V7</accession>
<keyword evidence="2" id="KW-0472">Membrane</keyword>
<name>A0ABY1B9V7_9PSED</name>
<dbReference type="RefSeq" id="WP_069518218.1">
    <property type="nucleotide sequence ID" value="NZ_FOFP01000005.1"/>
</dbReference>
<evidence type="ECO:0000313" key="5">
    <source>
        <dbReference type="Proteomes" id="UP000198512"/>
    </source>
</evidence>
<sequence>MRSGLLSLLLFALCLPAHAEQSPPPAADPSTALQAQLDELSQRLALSEQQRQALAAELEAGAVERESAQVARLRQETQRLKLQLKQAQANAPDRLLSEQQTWFAIGGGASLLGVLLGALLRGKRSSRREWIN</sequence>